<dbReference type="Proteomes" id="UP000430120">
    <property type="component" value="Unassembled WGS sequence"/>
</dbReference>
<evidence type="ECO:0000313" key="3">
    <source>
        <dbReference type="Proteomes" id="UP000430120"/>
    </source>
</evidence>
<keyword evidence="2" id="KW-0808">Transferase</keyword>
<evidence type="ECO:0000259" key="1">
    <source>
        <dbReference type="Pfam" id="PF13439"/>
    </source>
</evidence>
<gene>
    <name evidence="2" type="ORF">F7Q92_06845</name>
</gene>
<dbReference type="SUPFAM" id="SSF53756">
    <property type="entry name" value="UDP-Glycosyltransferase/glycogen phosphorylase"/>
    <property type="match status" value="1"/>
</dbReference>
<name>A0A643FEN4_IDEDE</name>
<feature type="domain" description="Glycosyltransferase subfamily 4-like N-terminal" evidence="1">
    <location>
        <begin position="42"/>
        <end position="248"/>
    </location>
</feature>
<dbReference type="GO" id="GO:0016757">
    <property type="term" value="F:glycosyltransferase activity"/>
    <property type="evidence" value="ECO:0007669"/>
    <property type="project" value="TreeGrafter"/>
</dbReference>
<dbReference type="Pfam" id="PF13439">
    <property type="entry name" value="Glyco_transf_4"/>
    <property type="match status" value="1"/>
</dbReference>
<dbReference type="PANTHER" id="PTHR12526:SF635">
    <property type="entry name" value="GLYCOSYL TRANSFERASE GROUP 1"/>
    <property type="match status" value="1"/>
</dbReference>
<evidence type="ECO:0000313" key="2">
    <source>
        <dbReference type="EMBL" id="KAB0583587.1"/>
    </source>
</evidence>
<sequence length="457" mass="50974">MEGAIQIGPSTNLIGINRVTGTKKTSTGRDLKVLHINTTDLVGGAARAAFRLHEALLQCGVESRMLVLEKTSDDPAVLAPMSPWRRIWHQLKRGATARLMRRQHTPTNPGIHSLNLTGSGLVPWINAQNVDVVQLHWLGNEMLSVAEIARIRHPLVWTLHDMWPISGAEHYDDFLNPGRYREAYRPDNRPSQHEGPDLDAWTWQRKRKAWCRQQFHLVSPSQWLADCARQSALMSHQPCSVIPNCIDHRIYRPVNRQTACDALGLDPHRRYVLFGASSATGDPRKGYAELRTALGHMRSLADGQAGDIELLIFGATAPRIADTGLPFQPHYFGNLSDDLTLALLYSAADVFAAPSLQDNLPNTLVEAMACGLPCVAFRIGGMPDLIEHKATGWLAEPFEVAGFTEGLMHWLQRPRPEEACRRFSLCNHAYSSVAAQYQDLYNRVTRDRQDLAASPAD</sequence>
<dbReference type="AlphaFoldDB" id="A0A643FEN4"/>
<dbReference type="PANTHER" id="PTHR12526">
    <property type="entry name" value="GLYCOSYLTRANSFERASE"/>
    <property type="match status" value="1"/>
</dbReference>
<dbReference type="Pfam" id="PF13692">
    <property type="entry name" value="Glyco_trans_1_4"/>
    <property type="match status" value="1"/>
</dbReference>
<dbReference type="EMBL" id="VZPB01000012">
    <property type="protein sequence ID" value="KAB0583587.1"/>
    <property type="molecule type" value="Genomic_DNA"/>
</dbReference>
<keyword evidence="3" id="KW-1185">Reference proteome</keyword>
<proteinExistence type="predicted"/>
<reference evidence="2 3" key="1">
    <citation type="submission" date="2019-09" db="EMBL/GenBank/DDBJ databases">
        <title>Draft genome sequences of 48 bacterial type strains from the CCUG.</title>
        <authorList>
            <person name="Tunovic T."/>
            <person name="Pineiro-Iglesias B."/>
            <person name="Unosson C."/>
            <person name="Inganas E."/>
            <person name="Ohlen M."/>
            <person name="Cardew S."/>
            <person name="Jensie-Markopoulos S."/>
            <person name="Salva-Serra F."/>
            <person name="Jaen-Luchoro D."/>
            <person name="Karlsson R."/>
            <person name="Svensson-Stadler L."/>
            <person name="Chun J."/>
            <person name="Moore E."/>
        </authorList>
    </citation>
    <scope>NUCLEOTIDE SEQUENCE [LARGE SCALE GENOMIC DNA]</scope>
    <source>
        <strain evidence="2 3">CCUG 30977</strain>
    </source>
</reference>
<protein>
    <submittedName>
        <fullName evidence="2">Glycosyltransferase</fullName>
    </submittedName>
</protein>
<organism evidence="2 3">
    <name type="scientific">Ideonella dechloratans</name>
    <dbReference type="NCBI Taxonomy" id="36863"/>
    <lineage>
        <taxon>Bacteria</taxon>
        <taxon>Pseudomonadati</taxon>
        <taxon>Pseudomonadota</taxon>
        <taxon>Betaproteobacteria</taxon>
        <taxon>Burkholderiales</taxon>
        <taxon>Sphaerotilaceae</taxon>
        <taxon>Ideonella</taxon>
    </lineage>
</organism>
<dbReference type="InterPro" id="IPR028098">
    <property type="entry name" value="Glyco_trans_4-like_N"/>
</dbReference>
<dbReference type="OrthoDB" id="8779556at2"/>
<accession>A0A643FEN4</accession>
<dbReference type="Gene3D" id="3.40.50.2000">
    <property type="entry name" value="Glycogen Phosphorylase B"/>
    <property type="match status" value="2"/>
</dbReference>
<comment type="caution">
    <text evidence="2">The sequence shown here is derived from an EMBL/GenBank/DDBJ whole genome shotgun (WGS) entry which is preliminary data.</text>
</comment>